<name>A0ABT8AER6_9PROT</name>
<evidence type="ECO:0000313" key="2">
    <source>
        <dbReference type="Proteomes" id="UP001529369"/>
    </source>
</evidence>
<proteinExistence type="predicted"/>
<dbReference type="EMBL" id="JAUFPN010000204">
    <property type="protein sequence ID" value="MDN3568160.1"/>
    <property type="molecule type" value="Genomic_DNA"/>
</dbReference>
<reference evidence="2" key="1">
    <citation type="journal article" date="2019" name="Int. J. Syst. Evol. Microbiol.">
        <title>The Global Catalogue of Microorganisms (GCM) 10K type strain sequencing project: providing services to taxonomists for standard genome sequencing and annotation.</title>
        <authorList>
            <consortium name="The Broad Institute Genomics Platform"/>
            <consortium name="The Broad Institute Genome Sequencing Center for Infectious Disease"/>
            <person name="Wu L."/>
            <person name="Ma J."/>
        </authorList>
    </citation>
    <scope>NUCLEOTIDE SEQUENCE [LARGE SCALE GENOMIC DNA]</scope>
    <source>
        <strain evidence="2">CECT 7131</strain>
    </source>
</reference>
<sequence>MSEDLTAAARYGRYAALRRRILTAASKRIPLASLAQQARALTLWDGKQVRPADEMQLAAIFDLGVLDPLGEHGRAIDRQARAEAPPPGSDEYRLLGALAVAEFGLWRILGPHPEGGVMAEAFPGGEPLVIWDRFLDRNRAPGALVGARIAFPEEDLPMTCGAVVSLDSRVVERLLQDTPAQRGPVIPSLPLAEDDAALARLVAEPAARLKLTALARGRGFAAMVYRTAIDLGLMGPVPGRTPPELLAQA</sequence>
<organism evidence="1 2">
    <name type="scientific">Paeniroseomonas aquatica</name>
    <dbReference type="NCBI Taxonomy" id="373043"/>
    <lineage>
        <taxon>Bacteria</taxon>
        <taxon>Pseudomonadati</taxon>
        <taxon>Pseudomonadota</taxon>
        <taxon>Alphaproteobacteria</taxon>
        <taxon>Acetobacterales</taxon>
        <taxon>Acetobacteraceae</taxon>
        <taxon>Paeniroseomonas</taxon>
    </lineage>
</organism>
<comment type="caution">
    <text evidence="1">The sequence shown here is derived from an EMBL/GenBank/DDBJ whole genome shotgun (WGS) entry which is preliminary data.</text>
</comment>
<keyword evidence="2" id="KW-1185">Reference proteome</keyword>
<protein>
    <submittedName>
        <fullName evidence="1">Uncharacterized protein</fullName>
    </submittedName>
</protein>
<accession>A0ABT8AER6</accession>
<dbReference type="Proteomes" id="UP001529369">
    <property type="component" value="Unassembled WGS sequence"/>
</dbReference>
<dbReference type="RefSeq" id="WP_290320259.1">
    <property type="nucleotide sequence ID" value="NZ_JAUFPN010000204.1"/>
</dbReference>
<gene>
    <name evidence="1" type="ORF">QWZ14_27590</name>
</gene>
<evidence type="ECO:0000313" key="1">
    <source>
        <dbReference type="EMBL" id="MDN3568160.1"/>
    </source>
</evidence>